<evidence type="ECO:0000313" key="11">
    <source>
        <dbReference type="EMBL" id="URE44353.1"/>
    </source>
</evidence>
<dbReference type="Pfam" id="PF00293">
    <property type="entry name" value="NUDIX"/>
    <property type="match status" value="1"/>
</dbReference>
<dbReference type="PANTHER" id="PTHR12629">
    <property type="entry name" value="DIPHOSPHOINOSITOL POLYPHOSPHATE PHOSPHOHYDROLASE"/>
    <property type="match status" value="1"/>
</dbReference>
<keyword evidence="7" id="KW-0809">Transit peptide</keyword>
<evidence type="ECO:0000256" key="9">
    <source>
        <dbReference type="SAM" id="MobiDB-lite"/>
    </source>
</evidence>
<sequence length="416" mass="45306">MEGAAACCFELVSSNKLPLLTSCDLSGAVLLVKVRSSFFCRGGMSSPLLARKGRHQQRYDNQLRLVAGCIPYRVKTDDGNRSGDLLGRVEVLMITSPGRLDLVFPKGGWELDETAGEAACREAMEEAGVKGILNDSDLGVWEFRSKSRQNSCTLEGTCKGYMFALEVTEELDCYPEKANRDRKWVPLGEAYELCRYDWMREALGSFKNLLTQILVSTVPDLSEPSSFCIVKPTAVAIIKTFQCCLADNQRSHLDKVDYLLDNQGCLLDMQGHLHGNLSRCLDNQLDLACYPEDCHPAEKKGKKSGGESLPSENLGQGLDVTVDDLVPGKRGIRRLHDDEPVLEVAAVEEDGLLRGTVAPVRRRIIKGRCGGPCREASGPKAGCTEVERVTGGGEEGADAEQRGKADGGDRESSGGE</sequence>
<comment type="subcellular location">
    <subcellularLocation>
        <location evidence="2">Mitochondrion</location>
    </subcellularLocation>
</comment>
<feature type="region of interest" description="Disordered" evidence="9">
    <location>
        <begin position="300"/>
        <end position="319"/>
    </location>
</feature>
<feature type="domain" description="Nudix hydrolase" evidence="10">
    <location>
        <begin position="62"/>
        <end position="207"/>
    </location>
</feature>
<evidence type="ECO:0000256" key="4">
    <source>
        <dbReference type="ARBA" id="ARBA00022723"/>
    </source>
</evidence>
<evidence type="ECO:0000259" key="10">
    <source>
        <dbReference type="PROSITE" id="PS51462"/>
    </source>
</evidence>
<accession>A0A9E7I807</accession>
<dbReference type="EMBL" id="CP097511">
    <property type="protein sequence ID" value="URE44353.1"/>
    <property type="molecule type" value="Genomic_DNA"/>
</dbReference>
<dbReference type="InterPro" id="IPR000086">
    <property type="entry name" value="NUDIX_hydrolase_dom"/>
</dbReference>
<dbReference type="FunFam" id="3.90.79.10:FF:000030">
    <property type="entry name" value="Nudix hydrolase 13 mitochondrial"/>
    <property type="match status" value="1"/>
</dbReference>
<dbReference type="AlphaFoldDB" id="A0A9E7I807"/>
<evidence type="ECO:0000256" key="1">
    <source>
        <dbReference type="ARBA" id="ARBA00001946"/>
    </source>
</evidence>
<dbReference type="GO" id="GO:0005634">
    <property type="term" value="C:nucleus"/>
    <property type="evidence" value="ECO:0007669"/>
    <property type="project" value="TreeGrafter"/>
</dbReference>
<evidence type="ECO:0000256" key="2">
    <source>
        <dbReference type="ARBA" id="ARBA00004173"/>
    </source>
</evidence>
<dbReference type="InterPro" id="IPR047198">
    <property type="entry name" value="DDP-like_NUDIX"/>
</dbReference>
<comment type="similarity">
    <text evidence="3">Belongs to the Nudix hydrolase family.</text>
</comment>
<evidence type="ECO:0000256" key="8">
    <source>
        <dbReference type="ARBA" id="ARBA00023128"/>
    </source>
</evidence>
<dbReference type="Gene3D" id="3.90.79.10">
    <property type="entry name" value="Nucleoside Triphosphate Pyrophosphohydrolase"/>
    <property type="match status" value="1"/>
</dbReference>
<dbReference type="PROSITE" id="PS00893">
    <property type="entry name" value="NUDIX_BOX"/>
    <property type="match status" value="1"/>
</dbReference>
<keyword evidence="4" id="KW-0479">Metal-binding</keyword>
<keyword evidence="8" id="KW-0496">Mitochondrion</keyword>
<keyword evidence="5 11" id="KW-0378">Hydrolase</keyword>
<keyword evidence="12" id="KW-1185">Reference proteome</keyword>
<evidence type="ECO:0000256" key="7">
    <source>
        <dbReference type="ARBA" id="ARBA00022946"/>
    </source>
</evidence>
<evidence type="ECO:0000256" key="6">
    <source>
        <dbReference type="ARBA" id="ARBA00022842"/>
    </source>
</evidence>
<comment type="cofactor">
    <cofactor evidence="1">
        <name>Mg(2+)</name>
        <dbReference type="ChEBI" id="CHEBI:18420"/>
    </cofactor>
</comment>
<reference evidence="11" key="1">
    <citation type="submission" date="2022-05" db="EMBL/GenBank/DDBJ databases">
        <title>The Musa troglodytarum L. genome provides insights into the mechanism of non-climacteric behaviour and enrichment of carotenoids.</title>
        <authorList>
            <person name="Wang J."/>
        </authorList>
    </citation>
    <scope>NUCLEOTIDE SEQUENCE</scope>
    <source>
        <tissue evidence="11">Leaf</tissue>
    </source>
</reference>
<dbReference type="CDD" id="cd04666">
    <property type="entry name" value="NUDIX_DIPP2_like_Nudt4"/>
    <property type="match status" value="1"/>
</dbReference>
<dbReference type="InterPro" id="IPR015797">
    <property type="entry name" value="NUDIX_hydrolase-like_dom_sf"/>
</dbReference>
<evidence type="ECO:0000313" key="12">
    <source>
        <dbReference type="Proteomes" id="UP001055439"/>
    </source>
</evidence>
<evidence type="ECO:0000256" key="5">
    <source>
        <dbReference type="ARBA" id="ARBA00022801"/>
    </source>
</evidence>
<dbReference type="Proteomes" id="UP001055439">
    <property type="component" value="Chromosome 9"/>
</dbReference>
<dbReference type="InterPro" id="IPR020084">
    <property type="entry name" value="NUDIX_hydrolase_CS"/>
</dbReference>
<dbReference type="OrthoDB" id="2011998at2759"/>
<organism evidence="11 12">
    <name type="scientific">Musa troglodytarum</name>
    <name type="common">fe'i banana</name>
    <dbReference type="NCBI Taxonomy" id="320322"/>
    <lineage>
        <taxon>Eukaryota</taxon>
        <taxon>Viridiplantae</taxon>
        <taxon>Streptophyta</taxon>
        <taxon>Embryophyta</taxon>
        <taxon>Tracheophyta</taxon>
        <taxon>Spermatophyta</taxon>
        <taxon>Magnoliopsida</taxon>
        <taxon>Liliopsida</taxon>
        <taxon>Zingiberales</taxon>
        <taxon>Musaceae</taxon>
        <taxon>Musa</taxon>
    </lineage>
</organism>
<keyword evidence="6" id="KW-0460">Magnesium</keyword>
<proteinExistence type="inferred from homology"/>
<dbReference type="SUPFAM" id="SSF55811">
    <property type="entry name" value="Nudix"/>
    <property type="match status" value="1"/>
</dbReference>
<dbReference type="GO" id="GO:0005739">
    <property type="term" value="C:mitochondrion"/>
    <property type="evidence" value="ECO:0007669"/>
    <property type="project" value="UniProtKB-SubCell"/>
</dbReference>
<feature type="compositionally biased region" description="Basic and acidic residues" evidence="9">
    <location>
        <begin position="399"/>
        <end position="416"/>
    </location>
</feature>
<dbReference type="PROSITE" id="PS51462">
    <property type="entry name" value="NUDIX"/>
    <property type="match status" value="1"/>
</dbReference>
<protein>
    <submittedName>
        <fullName evidence="11">Nudix hydrolase 13</fullName>
    </submittedName>
</protein>
<dbReference type="GO" id="GO:0016462">
    <property type="term" value="F:pyrophosphatase activity"/>
    <property type="evidence" value="ECO:0007669"/>
    <property type="project" value="InterPro"/>
</dbReference>
<dbReference type="GO" id="GO:0046872">
    <property type="term" value="F:metal ion binding"/>
    <property type="evidence" value="ECO:0007669"/>
    <property type="project" value="UniProtKB-KW"/>
</dbReference>
<evidence type="ECO:0000256" key="3">
    <source>
        <dbReference type="ARBA" id="ARBA00005582"/>
    </source>
</evidence>
<dbReference type="PANTHER" id="PTHR12629:SF71">
    <property type="entry name" value="HYDROLASE 13, MITOCHONDRIAL, PUTATIVE, EXPRESSED-RELATED"/>
    <property type="match status" value="1"/>
</dbReference>
<feature type="region of interest" description="Disordered" evidence="9">
    <location>
        <begin position="374"/>
        <end position="416"/>
    </location>
</feature>
<name>A0A9E7I807_9LILI</name>
<gene>
    <name evidence="11" type="ORF">MUK42_14945</name>
</gene>